<keyword evidence="2" id="KW-1185">Reference proteome</keyword>
<comment type="caution">
    <text evidence="1">The sequence shown here is derived from an EMBL/GenBank/DDBJ whole genome shotgun (WGS) entry which is preliminary data.</text>
</comment>
<dbReference type="EMBL" id="JAPHNI010000185">
    <property type="protein sequence ID" value="KAJ8114591.1"/>
    <property type="molecule type" value="Genomic_DNA"/>
</dbReference>
<evidence type="ECO:0000313" key="1">
    <source>
        <dbReference type="EMBL" id="KAJ8114591.1"/>
    </source>
</evidence>
<name>A0ACC2IHF4_9PLEO</name>
<proteinExistence type="predicted"/>
<protein>
    <submittedName>
        <fullName evidence="1">Uncharacterized protein</fullName>
    </submittedName>
</protein>
<evidence type="ECO:0000313" key="2">
    <source>
        <dbReference type="Proteomes" id="UP001153331"/>
    </source>
</evidence>
<reference evidence="1" key="1">
    <citation type="submission" date="2022-11" db="EMBL/GenBank/DDBJ databases">
        <title>Genome Sequence of Boeremia exigua.</title>
        <authorList>
            <person name="Buettner E."/>
        </authorList>
    </citation>
    <scope>NUCLEOTIDE SEQUENCE</scope>
    <source>
        <strain evidence="1">CU02</strain>
    </source>
</reference>
<gene>
    <name evidence="1" type="ORF">OPT61_g3566</name>
</gene>
<sequence length="566" mass="63262">MDLEPSTPTQTYSPPKVDDDDPPPVVRSQEQVNEDSSGDDIPLRQRRPVRASAHNQESGHSLHDRHRLQDYMREVNDTSLLDQRRTVHQGTQRKPANATPTSSGNTPKKPGPRPWATKPIKKNDMNAKKKVIREIEKYWGKGFIKTYIPKCHRPLMKRQKGGKHVVYRSHETDPKNWLPSVLKSILSIAKLTQNQAWLKKAMNDVVRYRIKNTGNRKPQLVTTDFDVLEDMLVKDWDVPFSFSIRYKHLLVNRQGQQETDEDIDHILGVGTAEGEESDEGDVVEDGNTREEDDNIDGEDGSDEEMDQDGLSGRHIHASGHTSAPQYPQAYSMSGLPPQKQKAQQERNPRGASELPSRPQPPLHGTESQYGYDYPHPYGPSMDFWGRSTPFGGGPDGFSGYSGYGGYGMYGGGYGSHVPPDRSGRQPSQPPRYYGMSPYAYPARAQPDTNRIGRAPSQRPASDDTKHSRSDLEQPPFPVSPPGFQPHGYAQHYPGGQHGFNPESVDREIHGEAREASVDDGEVLTDHMGDDSNAAALEAELRATELELKVARLQARRAAMNRQSGVK</sequence>
<organism evidence="1 2">
    <name type="scientific">Boeremia exigua</name>
    <dbReference type="NCBI Taxonomy" id="749465"/>
    <lineage>
        <taxon>Eukaryota</taxon>
        <taxon>Fungi</taxon>
        <taxon>Dikarya</taxon>
        <taxon>Ascomycota</taxon>
        <taxon>Pezizomycotina</taxon>
        <taxon>Dothideomycetes</taxon>
        <taxon>Pleosporomycetidae</taxon>
        <taxon>Pleosporales</taxon>
        <taxon>Pleosporineae</taxon>
        <taxon>Didymellaceae</taxon>
        <taxon>Boeremia</taxon>
    </lineage>
</organism>
<dbReference type="Proteomes" id="UP001153331">
    <property type="component" value="Unassembled WGS sequence"/>
</dbReference>
<accession>A0ACC2IHF4</accession>